<dbReference type="EMBL" id="VVIM01000001">
    <property type="protein sequence ID" value="KAB0803637.1"/>
    <property type="molecule type" value="Genomic_DNA"/>
</dbReference>
<name>A0A1Y1N547_PHOPY</name>
<reference evidence="4" key="3">
    <citation type="submission" date="2019-08" db="EMBL/GenBank/DDBJ databases">
        <authorList>
            <consortium name="Photinus pyralis genome working group"/>
            <person name="Fallon T.R."/>
            <person name="Sander Lower S.E."/>
            <person name="Weng J.-K."/>
        </authorList>
    </citation>
    <scope>NUCLEOTIDE SEQUENCE</scope>
    <source>
        <strain evidence="4">1611_PpyrPB1</strain>
        <tissue evidence="4">Whole body</tissue>
    </source>
</reference>
<dbReference type="InterPro" id="IPR008160">
    <property type="entry name" value="Collagen"/>
</dbReference>
<reference evidence="4 5" key="2">
    <citation type="journal article" date="2018" name="Elife">
        <title>Firefly genomes illuminate parallel origins of bioluminescence in beetles.</title>
        <authorList>
            <person name="Fallon T.R."/>
            <person name="Lower S.E."/>
            <person name="Chang C.H."/>
            <person name="Bessho-Uehara M."/>
            <person name="Martin G.J."/>
            <person name="Bewick A.J."/>
            <person name="Behringer M."/>
            <person name="Debat H.J."/>
            <person name="Wong I."/>
            <person name="Day J.C."/>
            <person name="Suvorov A."/>
            <person name="Silva C.J."/>
            <person name="Stanger-Hall K.F."/>
            <person name="Hall D.W."/>
            <person name="Schmitz R.J."/>
            <person name="Nelson D.R."/>
            <person name="Lewis S.M."/>
            <person name="Shigenobu S."/>
            <person name="Bybee S.M."/>
            <person name="Larracuente A.M."/>
            <person name="Oba Y."/>
            <person name="Weng J.K."/>
        </authorList>
    </citation>
    <scope>NUCLEOTIDE SEQUENCE [LARGE SCALE GENOMIC DNA]</scope>
    <source>
        <strain evidence="4">1611_PpyrPB1</strain>
        <tissue evidence="4">Whole body</tissue>
    </source>
</reference>
<sequence>MKENHWTNFNYGLSAVLLLLIVATEISIRMMTYNMLQEEVTSRILNNMNEQRDVSMKRVYSHIRKEVETAYSSLERYKRDNTDDRVVGLCNAIKKQCQIKDKHRGFSGLPGLPGPPGMPGDRGYPATIGPKGRQGDPGPKGAYCL</sequence>
<feature type="region of interest" description="Disordered" evidence="1">
    <location>
        <begin position="111"/>
        <end position="145"/>
    </location>
</feature>
<evidence type="ECO:0000313" key="5">
    <source>
        <dbReference type="Proteomes" id="UP000327044"/>
    </source>
</evidence>
<keyword evidence="2" id="KW-0812">Transmembrane</keyword>
<evidence type="ECO:0000313" key="4">
    <source>
        <dbReference type="EMBL" id="KAB0803637.1"/>
    </source>
</evidence>
<reference evidence="3" key="1">
    <citation type="journal article" date="2016" name="Sci. Rep.">
        <title>Molecular characterization of firefly nuptial gifts: a multi-omics approach sheds light on postcopulatory sexual selection.</title>
        <authorList>
            <person name="Al-Wathiqui N."/>
            <person name="Fallon T.R."/>
            <person name="South A."/>
            <person name="Weng J.K."/>
            <person name="Lewis S.M."/>
        </authorList>
    </citation>
    <scope>NUCLEOTIDE SEQUENCE</scope>
</reference>
<dbReference type="Proteomes" id="UP000327044">
    <property type="component" value="Unassembled WGS sequence"/>
</dbReference>
<accession>A0A1Y1N547</accession>
<dbReference type="EMBL" id="GEZM01012440">
    <property type="protein sequence ID" value="JAV92944.1"/>
    <property type="molecule type" value="Transcribed_RNA"/>
</dbReference>
<keyword evidence="2" id="KW-0472">Membrane</keyword>
<keyword evidence="5" id="KW-1185">Reference proteome</keyword>
<evidence type="ECO:0000313" key="3">
    <source>
        <dbReference type="EMBL" id="JAV92944.1"/>
    </source>
</evidence>
<gene>
    <name evidence="4" type="ORF">PPYR_00607</name>
</gene>
<dbReference type="Pfam" id="PF01391">
    <property type="entry name" value="Collagen"/>
    <property type="match status" value="1"/>
</dbReference>
<evidence type="ECO:0008006" key="6">
    <source>
        <dbReference type="Google" id="ProtNLM"/>
    </source>
</evidence>
<keyword evidence="2" id="KW-1133">Transmembrane helix</keyword>
<organism evidence="3">
    <name type="scientific">Photinus pyralis</name>
    <name type="common">Common eastern firefly</name>
    <name type="synonym">Lampyris pyralis</name>
    <dbReference type="NCBI Taxonomy" id="7054"/>
    <lineage>
        <taxon>Eukaryota</taxon>
        <taxon>Metazoa</taxon>
        <taxon>Ecdysozoa</taxon>
        <taxon>Arthropoda</taxon>
        <taxon>Hexapoda</taxon>
        <taxon>Insecta</taxon>
        <taxon>Pterygota</taxon>
        <taxon>Neoptera</taxon>
        <taxon>Endopterygota</taxon>
        <taxon>Coleoptera</taxon>
        <taxon>Polyphaga</taxon>
        <taxon>Elateriformia</taxon>
        <taxon>Elateroidea</taxon>
        <taxon>Lampyridae</taxon>
        <taxon>Lampyrinae</taxon>
        <taxon>Photinus</taxon>
    </lineage>
</organism>
<evidence type="ECO:0000256" key="2">
    <source>
        <dbReference type="SAM" id="Phobius"/>
    </source>
</evidence>
<dbReference type="OrthoDB" id="10678451at2759"/>
<evidence type="ECO:0000256" key="1">
    <source>
        <dbReference type="SAM" id="MobiDB-lite"/>
    </source>
</evidence>
<proteinExistence type="predicted"/>
<feature type="transmembrane region" description="Helical" evidence="2">
    <location>
        <begin position="6"/>
        <end position="28"/>
    </location>
</feature>
<protein>
    <recommendedName>
        <fullName evidence="6">Nematode cuticle collagen N-terminal domain-containing protein</fullName>
    </recommendedName>
</protein>
<dbReference type="InParanoid" id="A0A1Y1N547"/>
<dbReference type="AlphaFoldDB" id="A0A1Y1N547"/>